<evidence type="ECO:0000313" key="3">
    <source>
        <dbReference type="Proteomes" id="UP000291758"/>
    </source>
</evidence>
<feature type="region of interest" description="Disordered" evidence="1">
    <location>
        <begin position="322"/>
        <end position="341"/>
    </location>
</feature>
<sequence length="341" mass="37647">MEGSPRLLISREHDRDELRRDLAAGRLVRVRRGAYAPGPASFDAQRARVLAVHRQLVAPHVFGFASAAVVHGLHSWNRPEQVHVVVGSRPSGRSAADIARHTAELGPAAVTTVDGLPVTTLTRTVVDCALTMHPMEALVIADGAMNRLEFDRDAALAQVAARRRPNGKARADWVLRNAAAGTRSVWETWLRYLPLREGFPTPVVEPPVVTRLGVMHPDIGWPDLGLYVEFDGRVKYRDDGLRPGHSAERELLAEKRRFDAIRETGVNPLRVMAADGPYRYMERLRSRLPPHLRSTLRVNPGSPFRPSASGRQFVVSACARGHAGTTNCRPDKDDPRLGKAL</sequence>
<dbReference type="RefSeq" id="WP_129204760.1">
    <property type="nucleotide sequence ID" value="NZ_CP035495.1"/>
</dbReference>
<proteinExistence type="predicted"/>
<dbReference type="AlphaFoldDB" id="A0A4P6EZU3"/>
<accession>A0A4P6EZU3</accession>
<dbReference type="OrthoDB" id="5517693at2"/>
<dbReference type="EMBL" id="CP035495">
    <property type="protein sequence ID" value="QAY63598.1"/>
    <property type="molecule type" value="Genomic_DNA"/>
</dbReference>
<dbReference type="KEGG" id="xyl:ET495_10445"/>
<evidence type="ECO:0000256" key="1">
    <source>
        <dbReference type="SAM" id="MobiDB-lite"/>
    </source>
</evidence>
<feature type="compositionally biased region" description="Basic and acidic residues" evidence="1">
    <location>
        <begin position="329"/>
        <end position="341"/>
    </location>
</feature>
<reference evidence="2 3" key="1">
    <citation type="submission" date="2019-01" db="EMBL/GenBank/DDBJ databases">
        <title>Genome sequencing of strain 2JSPR-7.</title>
        <authorList>
            <person name="Heo J."/>
            <person name="Kim S.-J."/>
            <person name="Kim J.-S."/>
            <person name="Hong S.-B."/>
            <person name="Kwon S.-W."/>
        </authorList>
    </citation>
    <scope>NUCLEOTIDE SEQUENCE [LARGE SCALE GENOMIC DNA]</scope>
    <source>
        <strain evidence="2 3">2JSPR-7</strain>
    </source>
</reference>
<dbReference type="Proteomes" id="UP000291758">
    <property type="component" value="Chromosome"/>
</dbReference>
<organism evidence="2 3">
    <name type="scientific">Xylanimonas allomyrinae</name>
    <dbReference type="NCBI Taxonomy" id="2509459"/>
    <lineage>
        <taxon>Bacteria</taxon>
        <taxon>Bacillati</taxon>
        <taxon>Actinomycetota</taxon>
        <taxon>Actinomycetes</taxon>
        <taxon>Micrococcales</taxon>
        <taxon>Promicromonosporaceae</taxon>
        <taxon>Xylanimonas</taxon>
    </lineage>
</organism>
<gene>
    <name evidence="2" type="ORF">ET495_10445</name>
</gene>
<keyword evidence="3" id="KW-1185">Reference proteome</keyword>
<protein>
    <recommendedName>
        <fullName evidence="4">Type IV toxin-antitoxin system AbiEi family antitoxin domain-containing protein</fullName>
    </recommendedName>
</protein>
<name>A0A4P6EZU3_9MICO</name>
<evidence type="ECO:0008006" key="4">
    <source>
        <dbReference type="Google" id="ProtNLM"/>
    </source>
</evidence>
<evidence type="ECO:0000313" key="2">
    <source>
        <dbReference type="EMBL" id="QAY63598.1"/>
    </source>
</evidence>